<reference evidence="7 8" key="1">
    <citation type="submission" date="2020-08" db="EMBL/GenBank/DDBJ databases">
        <title>Genomic Encyclopedia of Type Strains, Phase III (KMG-III): the genomes of soil and plant-associated and newly described type strains.</title>
        <authorList>
            <person name="Whitman W."/>
        </authorList>
    </citation>
    <scope>NUCLEOTIDE SEQUENCE [LARGE SCALE GENOMIC DNA]</scope>
    <source>
        <strain evidence="7 8">CECT 8799</strain>
    </source>
</reference>
<dbReference type="Pfam" id="PF13180">
    <property type="entry name" value="PDZ_2"/>
    <property type="match status" value="1"/>
</dbReference>
<evidence type="ECO:0000313" key="8">
    <source>
        <dbReference type="Proteomes" id="UP000535937"/>
    </source>
</evidence>
<dbReference type="InterPro" id="IPR001940">
    <property type="entry name" value="Peptidase_S1C"/>
</dbReference>
<dbReference type="SUPFAM" id="SSF50156">
    <property type="entry name" value="PDZ domain-like"/>
    <property type="match status" value="1"/>
</dbReference>
<dbReference type="PRINTS" id="PR00834">
    <property type="entry name" value="PROTEASES2C"/>
</dbReference>
<gene>
    <name evidence="7" type="ORF">FHS09_000176</name>
</gene>
<dbReference type="Gene3D" id="2.30.42.10">
    <property type="match status" value="1"/>
</dbReference>
<keyword evidence="2 7" id="KW-0645">Protease</keyword>
<keyword evidence="5" id="KW-0812">Transmembrane</keyword>
<protein>
    <submittedName>
        <fullName evidence="7">Serine protease DegS</fullName>
        <ecNumber evidence="7">3.4.21.-</ecNumber>
    </submittedName>
</protein>
<dbReference type="PANTHER" id="PTHR43343">
    <property type="entry name" value="PEPTIDASE S12"/>
    <property type="match status" value="1"/>
</dbReference>
<feature type="domain" description="PDZ" evidence="6">
    <location>
        <begin position="269"/>
        <end position="335"/>
    </location>
</feature>
<keyword evidence="5" id="KW-1133">Transmembrane helix</keyword>
<evidence type="ECO:0000256" key="1">
    <source>
        <dbReference type="ARBA" id="ARBA00010541"/>
    </source>
</evidence>
<dbReference type="Pfam" id="PF13365">
    <property type="entry name" value="Trypsin_2"/>
    <property type="match status" value="1"/>
</dbReference>
<accession>A0A7W4W7Y0</accession>
<dbReference type="AlphaFoldDB" id="A0A7W4W7Y0"/>
<dbReference type="EMBL" id="JACHWZ010000001">
    <property type="protein sequence ID" value="MBB3059375.1"/>
    <property type="molecule type" value="Genomic_DNA"/>
</dbReference>
<organism evidence="7 8">
    <name type="scientific">Microbulbifer rhizosphaerae</name>
    <dbReference type="NCBI Taxonomy" id="1562603"/>
    <lineage>
        <taxon>Bacteria</taxon>
        <taxon>Pseudomonadati</taxon>
        <taxon>Pseudomonadota</taxon>
        <taxon>Gammaproteobacteria</taxon>
        <taxon>Cellvibrionales</taxon>
        <taxon>Microbulbiferaceae</taxon>
        <taxon>Microbulbifer</taxon>
    </lineage>
</organism>
<feature type="transmembrane region" description="Helical" evidence="5">
    <location>
        <begin position="12"/>
        <end position="31"/>
    </location>
</feature>
<evidence type="ECO:0000256" key="4">
    <source>
        <dbReference type="ARBA" id="ARBA00022825"/>
    </source>
</evidence>
<dbReference type="PROSITE" id="PS50106">
    <property type="entry name" value="PDZ"/>
    <property type="match status" value="1"/>
</dbReference>
<dbReference type="RefSeq" id="WP_183455716.1">
    <property type="nucleotide sequence ID" value="NZ_JACHWZ010000001.1"/>
</dbReference>
<dbReference type="Gene3D" id="2.40.10.120">
    <property type="match status" value="1"/>
</dbReference>
<dbReference type="InterPro" id="IPR009003">
    <property type="entry name" value="Peptidase_S1_PA"/>
</dbReference>
<evidence type="ECO:0000313" key="7">
    <source>
        <dbReference type="EMBL" id="MBB3059375.1"/>
    </source>
</evidence>
<dbReference type="Proteomes" id="UP000535937">
    <property type="component" value="Unassembled WGS sequence"/>
</dbReference>
<evidence type="ECO:0000256" key="3">
    <source>
        <dbReference type="ARBA" id="ARBA00022801"/>
    </source>
</evidence>
<keyword evidence="4" id="KW-0720">Serine protease</keyword>
<name>A0A7W4W7Y0_9GAMM</name>
<dbReference type="InterPro" id="IPR001478">
    <property type="entry name" value="PDZ"/>
</dbReference>
<evidence type="ECO:0000256" key="2">
    <source>
        <dbReference type="ARBA" id="ARBA00022670"/>
    </source>
</evidence>
<evidence type="ECO:0000259" key="6">
    <source>
        <dbReference type="PROSITE" id="PS50106"/>
    </source>
</evidence>
<comment type="caution">
    <text evidence="7">The sequence shown here is derived from an EMBL/GenBank/DDBJ whole genome shotgun (WGS) entry which is preliminary data.</text>
</comment>
<keyword evidence="5" id="KW-0472">Membrane</keyword>
<comment type="similarity">
    <text evidence="1">Belongs to the peptidase S1C family.</text>
</comment>
<dbReference type="FunFam" id="2.40.10.10:FF:000001">
    <property type="entry name" value="Periplasmic serine protease DegS"/>
    <property type="match status" value="1"/>
</dbReference>
<keyword evidence="3 7" id="KW-0378">Hydrolase</keyword>
<dbReference type="PANTHER" id="PTHR43343:SF3">
    <property type="entry name" value="PROTEASE DO-LIKE 8, CHLOROPLASTIC"/>
    <property type="match status" value="1"/>
</dbReference>
<dbReference type="SMART" id="SM00228">
    <property type="entry name" value="PDZ"/>
    <property type="match status" value="1"/>
</dbReference>
<dbReference type="SUPFAM" id="SSF50494">
    <property type="entry name" value="Trypsin-like serine proteases"/>
    <property type="match status" value="1"/>
</dbReference>
<evidence type="ECO:0000256" key="5">
    <source>
        <dbReference type="SAM" id="Phobius"/>
    </source>
</evidence>
<proteinExistence type="inferred from homology"/>
<dbReference type="InterPro" id="IPR036034">
    <property type="entry name" value="PDZ_sf"/>
</dbReference>
<dbReference type="GO" id="GO:0004252">
    <property type="term" value="F:serine-type endopeptidase activity"/>
    <property type="evidence" value="ECO:0007669"/>
    <property type="project" value="InterPro"/>
</dbReference>
<dbReference type="EC" id="3.4.21.-" evidence="7"/>
<sequence>MSLQRFLQDWIAPVGIGLVIAAALLLLFPQFRDAPAGPSGSAAEGPVSYADAVNRAGPAVVNIYTRKAVPQRRHPLFDDPLFRRLFNSMNLPQQERMQSNLGSGVIISDDGYILTNHHVVDGADAIVVLLADGREAQAQVVGSDSNFDLAVLKITLPSLTVIEVGEPEKAQVGDVVLAIGNPFGVGQTVTQGIISATGRYLENSGTGSYLQNFLQTDAAVNPGNSGGALVDAHGRLLGINTSILNQSGYSGGISFAIPSNIALKVMQDIIEFGQVVPGWLGIEAQPMNPQLARSFGLSSSNGVVVTAIYNQGPAHKAGLKPGDVITHIDGIPINDGRRAVAPMATMATLRPGDTVSITFIRNGEENTVNATVSEKPKAQRRS</sequence>
<dbReference type="InterPro" id="IPR051201">
    <property type="entry name" value="Chloro_Bact_Ser_Proteases"/>
</dbReference>
<dbReference type="GO" id="GO:0006508">
    <property type="term" value="P:proteolysis"/>
    <property type="evidence" value="ECO:0007669"/>
    <property type="project" value="UniProtKB-KW"/>
</dbReference>
<keyword evidence="8" id="KW-1185">Reference proteome</keyword>